<evidence type="ECO:0000256" key="1">
    <source>
        <dbReference type="SAM" id="SignalP"/>
    </source>
</evidence>
<gene>
    <name evidence="2" type="ORF">PGLA1383_LOCUS5407</name>
</gene>
<accession>A0A813DJY7</accession>
<evidence type="ECO:0000313" key="2">
    <source>
        <dbReference type="EMBL" id="CAE8586551.1"/>
    </source>
</evidence>
<reference evidence="2" key="1">
    <citation type="submission" date="2021-02" db="EMBL/GenBank/DDBJ databases">
        <authorList>
            <person name="Dougan E. K."/>
            <person name="Rhodes N."/>
            <person name="Thang M."/>
            <person name="Chan C."/>
        </authorList>
    </citation>
    <scope>NUCLEOTIDE SEQUENCE</scope>
</reference>
<name>A0A813DJY7_POLGL</name>
<dbReference type="Proteomes" id="UP000654075">
    <property type="component" value="Unassembled WGS sequence"/>
</dbReference>
<keyword evidence="3" id="KW-1185">Reference proteome</keyword>
<comment type="caution">
    <text evidence="2">The sequence shown here is derived from an EMBL/GenBank/DDBJ whole genome shotgun (WGS) entry which is preliminary data.</text>
</comment>
<dbReference type="OrthoDB" id="411182at2759"/>
<proteinExistence type="predicted"/>
<evidence type="ECO:0000313" key="3">
    <source>
        <dbReference type="Proteomes" id="UP000654075"/>
    </source>
</evidence>
<evidence type="ECO:0008006" key="4">
    <source>
        <dbReference type="Google" id="ProtNLM"/>
    </source>
</evidence>
<keyword evidence="1" id="KW-0732">Signal</keyword>
<feature type="chain" id="PRO_5032551061" description="RAP domain-containing protein" evidence="1">
    <location>
        <begin position="27"/>
        <end position="587"/>
    </location>
</feature>
<protein>
    <recommendedName>
        <fullName evidence="4">RAP domain-containing protein</fullName>
    </recommendedName>
</protein>
<feature type="signal peptide" evidence="1">
    <location>
        <begin position="1"/>
        <end position="26"/>
    </location>
</feature>
<dbReference type="EMBL" id="CAJNNV010002123">
    <property type="protein sequence ID" value="CAE8586551.1"/>
    <property type="molecule type" value="Genomic_DNA"/>
</dbReference>
<dbReference type="OMA" id="REHEWSH"/>
<dbReference type="AlphaFoldDB" id="A0A813DJY7"/>
<organism evidence="2 3">
    <name type="scientific">Polarella glacialis</name>
    <name type="common">Dinoflagellate</name>
    <dbReference type="NCBI Taxonomy" id="89957"/>
    <lineage>
        <taxon>Eukaryota</taxon>
        <taxon>Sar</taxon>
        <taxon>Alveolata</taxon>
        <taxon>Dinophyceae</taxon>
        <taxon>Suessiales</taxon>
        <taxon>Suessiaceae</taxon>
        <taxon>Polarella</taxon>
    </lineage>
</organism>
<sequence>MIETRNDELVLWTMRLIILMARVCVCVFTCPPNSQCKPATNWTRNCPANSGAVTLRTSLRHEQARSELTAWVGPGTAVYVNPICSQLDQLLLKCEDSESVLALLVTHRGVFFVHNLVTAIQVLGALAEEASDPIAVNRLLRDPRYDLLVRDLSRFVPKLDFLAMTNVACSLQQLDHKYYTLLSRMLRPLLDQTVPDVATLLRCIQAYSWAGYHEQHNFYAHFAGLLAEAVPGLPPQQLVQACILFGGASQYQTRFFEAAEQALLSRGMENLTAKQVSLVANSFTAHLRTCHDGLLSCVADIVEREAAHMEVQDIVRCLGAFRRVALRHEDAIRAGLEACSAPLHRAWLLRQRADGLRTADVAALLECAAYFGIQSHLDQVALDYLDDRVDEVSEHASIQAVYAMCVSGGVSTHSRLLLYLFRKIGAGTAWEGEKMRVFHLWMCQHLQFPWLDARLKRRCLEAGLRAWVLHRRGYGCPFPDEVRDVSAELAEMRVSHRTFVPVAETPYEVDIAIGEGKNALLVISETARNTLHPVGSILLQMKHLEARGWRCTVIPRQAWRSLATGPSGARESYLRSLLAGFEDMPRS</sequence>